<evidence type="ECO:0000313" key="2">
    <source>
        <dbReference type="Proteomes" id="UP000228680"/>
    </source>
</evidence>
<dbReference type="RefSeq" id="WP_100353481.1">
    <property type="nucleotide sequence ID" value="NZ_PCGR01000002.1"/>
</dbReference>
<gene>
    <name evidence="1" type="ORF">CQS04_07210</name>
</gene>
<dbReference type="Proteomes" id="UP000228680">
    <property type="component" value="Unassembled WGS sequence"/>
</dbReference>
<proteinExistence type="predicted"/>
<evidence type="ECO:0000313" key="1">
    <source>
        <dbReference type="EMBL" id="PJK16935.1"/>
    </source>
</evidence>
<accession>A0A2M9F0G3</accession>
<sequence>MFKERIFINREALKRVDNMLTVEDVKSLLVGNPYKVIVALDENIIVENQHQLSLFMALFTFEFEEDVVLYEISDNKGSIINTDLEALANRFIEYIDIGIVDRFPLAIYLKEGA</sequence>
<comment type="caution">
    <text evidence="1">The sequence shown here is derived from an EMBL/GenBank/DDBJ whole genome shotgun (WGS) entry which is preliminary data.</text>
</comment>
<name>A0A2M9F0G3_9BACL</name>
<keyword evidence="2" id="KW-1185">Reference proteome</keyword>
<dbReference type="OrthoDB" id="2887872at2"/>
<organism evidence="1 2">
    <name type="scientific">Chryseomicrobium excrementi</name>
    <dbReference type="NCBI Taxonomy" id="2041346"/>
    <lineage>
        <taxon>Bacteria</taxon>
        <taxon>Bacillati</taxon>
        <taxon>Bacillota</taxon>
        <taxon>Bacilli</taxon>
        <taxon>Bacillales</taxon>
        <taxon>Caryophanaceae</taxon>
        <taxon>Chryseomicrobium</taxon>
    </lineage>
</organism>
<protein>
    <submittedName>
        <fullName evidence="1">Uncharacterized protein</fullName>
    </submittedName>
</protein>
<reference evidence="1 2" key="1">
    <citation type="submission" date="2017-10" db="EMBL/GenBank/DDBJ databases">
        <title>Draft genome of Chryseomicrobium casticus sp. nov.</title>
        <authorList>
            <person name="Chakraborty R."/>
            <person name="Saha T."/>
        </authorList>
    </citation>
    <scope>NUCLEOTIDE SEQUENCE [LARGE SCALE GENOMIC DNA]</scope>
    <source>
        <strain evidence="1 2">ET03</strain>
    </source>
</reference>
<dbReference type="AlphaFoldDB" id="A0A2M9F0G3"/>
<dbReference type="EMBL" id="PCGR01000002">
    <property type="protein sequence ID" value="PJK16935.1"/>
    <property type="molecule type" value="Genomic_DNA"/>
</dbReference>